<dbReference type="AlphaFoldDB" id="A0A1B7M0Y6"/>
<dbReference type="STRING" id="1837282.A6F49_08165"/>
<evidence type="ECO:0000313" key="2">
    <source>
        <dbReference type="Proteomes" id="UP000078292"/>
    </source>
</evidence>
<dbReference type="Gene3D" id="3.40.50.1820">
    <property type="entry name" value="alpha/beta hydrolase"/>
    <property type="match status" value="1"/>
</dbReference>
<keyword evidence="2" id="KW-1185">Reference proteome</keyword>
<dbReference type="SUPFAM" id="SSF53474">
    <property type="entry name" value="alpha/beta-Hydrolases"/>
    <property type="match status" value="1"/>
</dbReference>
<reference evidence="1 2" key="1">
    <citation type="submission" date="2016-04" db="EMBL/GenBank/DDBJ databases">
        <title>First whole genome shotgun sequence of the bacterium Enteractinococcus sp. strain UASWS1574.</title>
        <authorList>
            <person name="Crovadore J."/>
            <person name="Chablais R."/>
            <person name="Lefort F."/>
        </authorList>
    </citation>
    <scope>NUCLEOTIDE SEQUENCE [LARGE SCALE GENOMIC DNA]</scope>
    <source>
        <strain evidence="1 2">UASWS1574</strain>
    </source>
</reference>
<proteinExistence type="predicted"/>
<gene>
    <name evidence="1" type="ORF">A6F49_08165</name>
</gene>
<evidence type="ECO:0000313" key="1">
    <source>
        <dbReference type="EMBL" id="OAV61849.1"/>
    </source>
</evidence>
<protein>
    <recommendedName>
        <fullName evidence="3">Phospholipase/carboxylesterase/thioesterase domain-containing protein</fullName>
    </recommendedName>
</protein>
<comment type="caution">
    <text evidence="1">The sequence shown here is derived from an EMBL/GenBank/DDBJ whole genome shotgun (WGS) entry which is preliminary data.</text>
</comment>
<evidence type="ECO:0008006" key="3">
    <source>
        <dbReference type="Google" id="ProtNLM"/>
    </source>
</evidence>
<accession>A0A1B7M0Y6</accession>
<dbReference type="Proteomes" id="UP000078292">
    <property type="component" value="Unassembled WGS sequence"/>
</dbReference>
<organism evidence="1 2">
    <name type="scientific">Enteractinococcus helveticum</name>
    <dbReference type="NCBI Taxonomy" id="1837282"/>
    <lineage>
        <taxon>Bacteria</taxon>
        <taxon>Bacillati</taxon>
        <taxon>Actinomycetota</taxon>
        <taxon>Actinomycetes</taxon>
        <taxon>Micrococcales</taxon>
        <taxon>Micrococcaceae</taxon>
    </lineage>
</organism>
<dbReference type="EMBL" id="LXEY01000015">
    <property type="protein sequence ID" value="OAV61849.1"/>
    <property type="molecule type" value="Genomic_DNA"/>
</dbReference>
<sequence>MYAETLATGHRAIWSLPQHLRTTKLVLIFHDAGSTPETVAEHYFSHLPTGTTGLALQAGFNAAFGHNWFTSQDHQNSNFPEVLSAAHRVFDAIDDDEYGTTAYTSIQAIGIGQGAALATTLLRVRPEAFSGVVGLNGYVIDNPMLAALDTPEHDAQSKRVLWITFGEEPDHPSAEFSKNWLTTHTQFVEAKTTSAITPFLIQNVS</sequence>
<dbReference type="OrthoDB" id="9780848at2"/>
<dbReference type="RefSeq" id="WP_052504753.1">
    <property type="nucleotide sequence ID" value="NZ_LXEY01000015.1"/>
</dbReference>
<name>A0A1B7M0Y6_9MICC</name>
<dbReference type="InterPro" id="IPR029058">
    <property type="entry name" value="AB_hydrolase_fold"/>
</dbReference>